<dbReference type="RefSeq" id="WP_301200416.1">
    <property type="nucleotide sequence ID" value="NZ_JAPDPI010000029.1"/>
</dbReference>
<evidence type="ECO:0000259" key="3">
    <source>
        <dbReference type="PROSITE" id="PS50893"/>
    </source>
</evidence>
<dbReference type="AlphaFoldDB" id="A0AAE3MFP3"/>
<keyword evidence="5" id="KW-1185">Reference proteome</keyword>
<dbReference type="EMBL" id="JAPDPI010000029">
    <property type="protein sequence ID" value="MCW3806721.1"/>
    <property type="molecule type" value="Genomic_DNA"/>
</dbReference>
<feature type="domain" description="ABC transporter" evidence="3">
    <location>
        <begin position="187"/>
        <end position="408"/>
    </location>
</feature>
<organism evidence="4 5">
    <name type="scientific">Plebeiibacterium marinum</name>
    <dbReference type="NCBI Taxonomy" id="2992111"/>
    <lineage>
        <taxon>Bacteria</taxon>
        <taxon>Pseudomonadati</taxon>
        <taxon>Bacteroidota</taxon>
        <taxon>Bacteroidia</taxon>
        <taxon>Marinilabiliales</taxon>
        <taxon>Marinilabiliaceae</taxon>
        <taxon>Plebeiibacterium</taxon>
    </lineage>
</organism>
<dbReference type="PANTHER" id="PTHR43158:SF2">
    <property type="entry name" value="SKFA PEPTIDE EXPORT ATP-BINDING PROTEIN SKFE"/>
    <property type="match status" value="1"/>
</dbReference>
<evidence type="ECO:0000313" key="5">
    <source>
        <dbReference type="Proteomes" id="UP001207408"/>
    </source>
</evidence>
<dbReference type="Proteomes" id="UP001207408">
    <property type="component" value="Unassembled WGS sequence"/>
</dbReference>
<dbReference type="InterPro" id="IPR003439">
    <property type="entry name" value="ABC_transporter-like_ATP-bd"/>
</dbReference>
<dbReference type="PANTHER" id="PTHR43158">
    <property type="entry name" value="SKFA PEPTIDE EXPORT ATP-BINDING PROTEIN SKFE"/>
    <property type="match status" value="1"/>
</dbReference>
<dbReference type="InterPro" id="IPR027417">
    <property type="entry name" value="P-loop_NTPase"/>
</dbReference>
<dbReference type="SUPFAM" id="SSF52540">
    <property type="entry name" value="P-loop containing nucleoside triphosphate hydrolases"/>
    <property type="match status" value="2"/>
</dbReference>
<proteinExistence type="predicted"/>
<dbReference type="PROSITE" id="PS50893">
    <property type="entry name" value="ABC_TRANSPORTER_2"/>
    <property type="match status" value="1"/>
</dbReference>
<dbReference type="SMART" id="SM00382">
    <property type="entry name" value="AAA"/>
    <property type="match status" value="1"/>
</dbReference>
<dbReference type="Gene3D" id="3.40.50.300">
    <property type="entry name" value="P-loop containing nucleotide triphosphate hydrolases"/>
    <property type="match status" value="2"/>
</dbReference>
<dbReference type="InterPro" id="IPR003593">
    <property type="entry name" value="AAA+_ATPase"/>
</dbReference>
<keyword evidence="2 4" id="KW-0067">ATP-binding</keyword>
<comment type="caution">
    <text evidence="4">The sequence shown here is derived from an EMBL/GenBank/DDBJ whole genome shotgun (WGS) entry which is preliminary data.</text>
</comment>
<keyword evidence="1" id="KW-0547">Nucleotide-binding</keyword>
<evidence type="ECO:0000256" key="1">
    <source>
        <dbReference type="ARBA" id="ARBA00022741"/>
    </source>
</evidence>
<evidence type="ECO:0000313" key="4">
    <source>
        <dbReference type="EMBL" id="MCW3806721.1"/>
    </source>
</evidence>
<dbReference type="Pfam" id="PF00005">
    <property type="entry name" value="ABC_tran"/>
    <property type="match status" value="1"/>
</dbReference>
<protein>
    <submittedName>
        <fullName evidence="4">ATP-binding cassette domain-containing protein</fullName>
    </submittedName>
</protein>
<evidence type="ECO:0000256" key="2">
    <source>
        <dbReference type="ARBA" id="ARBA00022840"/>
    </source>
</evidence>
<reference evidence="4" key="1">
    <citation type="submission" date="2022-10" db="EMBL/GenBank/DDBJ databases">
        <authorList>
            <person name="Yu W.X."/>
        </authorList>
    </citation>
    <scope>NUCLEOTIDE SEQUENCE</scope>
    <source>
        <strain evidence="4">D04</strain>
    </source>
</reference>
<dbReference type="GO" id="GO:0016887">
    <property type="term" value="F:ATP hydrolysis activity"/>
    <property type="evidence" value="ECO:0007669"/>
    <property type="project" value="InterPro"/>
</dbReference>
<sequence>MKHYAIESQNFSVKGNWIKHLLKGRNTDLPEFQGKKGLLFSTITLEKMIEEEFLHDDFALTSDPKRSIRTYSSGEQRKALLQYLFKQKPDFLVLDNPFDCLDVESVAALKQQLIEISEQLPLIQLFKRKSDLMPFVTDVLIIEKEKLINSFTIGEFKKRHLHLESTFLQGSIPAPIKRFSNTPNELVKLQNVTVHYDGRCILNNINWTINKGEFWHLIGPNGSGKTTLLTMIYGDNPKAFGQDIYIFGNKKGSGESVWDIKEKIGYFTPSMTERFHSSQTVEQMVISGLVDSVGLYLKPSDMQRNLAQQWLKVLGLLNKKDERFYKLSQINQRMVLIARAMIKHPPLLVLDEPSTGLDDIHASLMVQLIQKIAEESETAILYVSHRKEEGLLPQYVYKLNTNEGGSEGIIL</sequence>
<accession>A0AAE3MFP3</accession>
<gene>
    <name evidence="4" type="ORF">OM074_13880</name>
</gene>
<dbReference type="GO" id="GO:0005524">
    <property type="term" value="F:ATP binding"/>
    <property type="evidence" value="ECO:0007669"/>
    <property type="project" value="UniProtKB-KW"/>
</dbReference>
<name>A0AAE3MFP3_9BACT</name>